<proteinExistence type="predicted"/>
<evidence type="ECO:0000256" key="1">
    <source>
        <dbReference type="ARBA" id="ARBA00005104"/>
    </source>
</evidence>
<dbReference type="Pfam" id="PF01872">
    <property type="entry name" value="RibD_C"/>
    <property type="match status" value="1"/>
</dbReference>
<dbReference type="Proteomes" id="UP000606115">
    <property type="component" value="Unassembled WGS sequence"/>
</dbReference>
<comment type="pathway">
    <text evidence="1">Cofactor biosynthesis; riboflavin biosynthesis.</text>
</comment>
<protein>
    <recommendedName>
        <fullName evidence="4">Bacterial bifunctional deaminase-reductase C-terminal domain-containing protein</fullName>
    </recommendedName>
</protein>
<organism evidence="5 6">
    <name type="scientific">Glutamicibacter ardleyensis</name>
    <dbReference type="NCBI Taxonomy" id="225894"/>
    <lineage>
        <taxon>Bacteria</taxon>
        <taxon>Bacillati</taxon>
        <taxon>Actinomycetota</taxon>
        <taxon>Actinomycetes</taxon>
        <taxon>Micrococcales</taxon>
        <taxon>Micrococcaceae</taxon>
        <taxon>Glutamicibacter</taxon>
    </lineage>
</organism>
<evidence type="ECO:0000259" key="4">
    <source>
        <dbReference type="Pfam" id="PF01872"/>
    </source>
</evidence>
<dbReference type="EMBL" id="BMKX01000005">
    <property type="protein sequence ID" value="GGJ62318.1"/>
    <property type="molecule type" value="Genomic_DNA"/>
</dbReference>
<evidence type="ECO:0000256" key="2">
    <source>
        <dbReference type="ARBA" id="ARBA00022857"/>
    </source>
</evidence>
<name>A0ABQ2DNT9_9MICC</name>
<dbReference type="InterPro" id="IPR024072">
    <property type="entry name" value="DHFR-like_dom_sf"/>
</dbReference>
<keyword evidence="6" id="KW-1185">Reference proteome</keyword>
<evidence type="ECO:0000313" key="6">
    <source>
        <dbReference type="Proteomes" id="UP000606115"/>
    </source>
</evidence>
<feature type="domain" description="Bacterial bifunctional deaminase-reductase C-terminal" evidence="4">
    <location>
        <begin position="27"/>
        <end position="231"/>
    </location>
</feature>
<keyword evidence="3" id="KW-0560">Oxidoreductase</keyword>
<dbReference type="InterPro" id="IPR002734">
    <property type="entry name" value="RibDG_C"/>
</dbReference>
<keyword evidence="2" id="KW-0521">NADP</keyword>
<gene>
    <name evidence="5" type="ORF">GCM10007173_21490</name>
</gene>
<dbReference type="PANTHER" id="PTHR38011:SF7">
    <property type="entry name" value="2,5-DIAMINO-6-RIBOSYLAMINO-4(3H)-PYRIMIDINONE 5'-PHOSPHATE REDUCTASE"/>
    <property type="match status" value="1"/>
</dbReference>
<dbReference type="Gene3D" id="3.40.430.10">
    <property type="entry name" value="Dihydrofolate Reductase, subunit A"/>
    <property type="match status" value="1"/>
</dbReference>
<dbReference type="GeneID" id="303304505"/>
<evidence type="ECO:0000256" key="3">
    <source>
        <dbReference type="ARBA" id="ARBA00023002"/>
    </source>
</evidence>
<dbReference type="PANTHER" id="PTHR38011">
    <property type="entry name" value="DIHYDROFOLATE REDUCTASE FAMILY PROTEIN (AFU_ORTHOLOGUE AFUA_8G06820)"/>
    <property type="match status" value="1"/>
</dbReference>
<dbReference type="RefSeq" id="WP_188685683.1">
    <property type="nucleotide sequence ID" value="NZ_BMKX01000005.1"/>
</dbReference>
<reference evidence="6" key="1">
    <citation type="journal article" date="2019" name="Int. J. Syst. Evol. Microbiol.">
        <title>The Global Catalogue of Microorganisms (GCM) 10K type strain sequencing project: providing services to taxonomists for standard genome sequencing and annotation.</title>
        <authorList>
            <consortium name="The Broad Institute Genomics Platform"/>
            <consortium name="The Broad Institute Genome Sequencing Center for Infectious Disease"/>
            <person name="Wu L."/>
            <person name="Ma J."/>
        </authorList>
    </citation>
    <scope>NUCLEOTIDE SEQUENCE [LARGE SCALE GENOMIC DNA]</scope>
    <source>
        <strain evidence="6">CGMCC 1.3685</strain>
    </source>
</reference>
<dbReference type="InterPro" id="IPR050765">
    <property type="entry name" value="Riboflavin_Biosynth_HTPR"/>
</dbReference>
<evidence type="ECO:0000313" key="5">
    <source>
        <dbReference type="EMBL" id="GGJ62318.1"/>
    </source>
</evidence>
<dbReference type="SUPFAM" id="SSF53597">
    <property type="entry name" value="Dihydrofolate reductase-like"/>
    <property type="match status" value="1"/>
</dbReference>
<accession>A0ABQ2DNT9</accession>
<sequence length="245" mass="26688">MRSLLPESLPIVDEANLLARYATSQRPFIRFNFISSVDGSAQREGLSGGLGSPGDKRIFGLLRRLADVIVVGAGTVRAEGYAGDLVSAEDIAWREARGMSAQPVLAIVSHGLHLKPDNEVFTLSPVPVLLFTSAEITPEHRAQFPAQVEVIEVAEVNEGCDPQQIVEILTSRGLEFIHAEGGPHLLGQFIAADRLDSLCVSFSPMVLAGSGQRIAHGPQEAVRHLRLHSLCEEDSMLFSDYRRRE</sequence>
<comment type="caution">
    <text evidence="5">The sequence shown here is derived from an EMBL/GenBank/DDBJ whole genome shotgun (WGS) entry which is preliminary data.</text>
</comment>